<dbReference type="Pfam" id="PF00076">
    <property type="entry name" value="RRM_1"/>
    <property type="match status" value="1"/>
</dbReference>
<dbReference type="PROSITE" id="PS50102">
    <property type="entry name" value="RRM"/>
    <property type="match status" value="1"/>
</dbReference>
<dbReference type="CDD" id="cd00590">
    <property type="entry name" value="RRM_SF"/>
    <property type="match status" value="1"/>
</dbReference>
<dbReference type="InterPro" id="IPR035979">
    <property type="entry name" value="RBD_domain_sf"/>
</dbReference>
<dbReference type="KEGG" id="bvg:104908804"/>
<evidence type="ECO:0000259" key="5">
    <source>
        <dbReference type="PROSITE" id="PS50177"/>
    </source>
</evidence>
<dbReference type="GO" id="GO:0003729">
    <property type="term" value="F:mRNA binding"/>
    <property type="evidence" value="ECO:0007669"/>
    <property type="project" value="TreeGrafter"/>
</dbReference>
<dbReference type="Proteomes" id="UP000035740">
    <property type="component" value="Unassembled WGS sequence"/>
</dbReference>
<evidence type="ECO:0000256" key="3">
    <source>
        <dbReference type="SAM" id="MobiDB-lite"/>
    </source>
</evidence>
<dbReference type="InterPro" id="IPR000504">
    <property type="entry name" value="RRM_dom"/>
</dbReference>
<reference evidence="6 7" key="1">
    <citation type="journal article" date="2014" name="Nature">
        <title>The genome of the recently domesticated crop plant sugar beet (Beta vulgaris).</title>
        <authorList>
            <person name="Dohm J.C."/>
            <person name="Minoche A.E."/>
            <person name="Holtgrawe D."/>
            <person name="Capella-Gutierrez S."/>
            <person name="Zakrzewski F."/>
            <person name="Tafer H."/>
            <person name="Rupp O."/>
            <person name="Sorensen T.R."/>
            <person name="Stracke R."/>
            <person name="Reinhardt R."/>
            <person name="Goesmann A."/>
            <person name="Kraft T."/>
            <person name="Schulz B."/>
            <person name="Stadler P.F."/>
            <person name="Schmidt T."/>
            <person name="Gabaldon T."/>
            <person name="Lehrach H."/>
            <person name="Weisshaar B."/>
            <person name="Himmelbauer H."/>
        </authorList>
    </citation>
    <scope>NUCLEOTIDE SEQUENCE [LARGE SCALE GENOMIC DNA]</scope>
    <source>
        <tissue evidence="6">Taproot</tissue>
    </source>
</reference>
<dbReference type="InterPro" id="IPR002075">
    <property type="entry name" value="NTF2_dom"/>
</dbReference>
<dbReference type="OrthoDB" id="339151at2759"/>
<dbReference type="Gene3D" id="3.10.450.50">
    <property type="match status" value="1"/>
</dbReference>
<dbReference type="Gene3D" id="3.30.70.330">
    <property type="match status" value="1"/>
</dbReference>
<dbReference type="eggNOG" id="KOG0116">
    <property type="taxonomic scope" value="Eukaryota"/>
</dbReference>
<dbReference type="InterPro" id="IPR018222">
    <property type="entry name" value="Nuclear_transport_factor_2_euk"/>
</dbReference>
<gene>
    <name evidence="6" type="ORF">BVRB_7g178840</name>
</gene>
<dbReference type="InterPro" id="IPR039539">
    <property type="entry name" value="Ras_GTPase_bind_prot"/>
</dbReference>
<evidence type="ECO:0000256" key="1">
    <source>
        <dbReference type="ARBA" id="ARBA00022884"/>
    </source>
</evidence>
<feature type="region of interest" description="Disordered" evidence="3">
    <location>
        <begin position="362"/>
        <end position="461"/>
    </location>
</feature>
<dbReference type="Gramene" id="KMS97102">
    <property type="protein sequence ID" value="KMS97102"/>
    <property type="gene ID" value="BVRB_7g178840"/>
</dbReference>
<dbReference type="SUPFAM" id="SSF54928">
    <property type="entry name" value="RNA-binding domain, RBD"/>
    <property type="match status" value="1"/>
</dbReference>
<evidence type="ECO:0000256" key="2">
    <source>
        <dbReference type="PROSITE-ProRule" id="PRU00176"/>
    </source>
</evidence>
<organism evidence="6 7">
    <name type="scientific">Beta vulgaris subsp. vulgaris</name>
    <name type="common">Beet</name>
    <dbReference type="NCBI Taxonomy" id="3555"/>
    <lineage>
        <taxon>Eukaryota</taxon>
        <taxon>Viridiplantae</taxon>
        <taxon>Streptophyta</taxon>
        <taxon>Embryophyta</taxon>
        <taxon>Tracheophyta</taxon>
        <taxon>Spermatophyta</taxon>
        <taxon>Magnoliopsida</taxon>
        <taxon>eudicotyledons</taxon>
        <taxon>Gunneridae</taxon>
        <taxon>Pentapetalae</taxon>
        <taxon>Caryophyllales</taxon>
        <taxon>Chenopodiaceae</taxon>
        <taxon>Betoideae</taxon>
        <taxon>Beta</taxon>
    </lineage>
</organism>
<accession>A0A0J8BAW1</accession>
<evidence type="ECO:0000313" key="6">
    <source>
        <dbReference type="EMBL" id="KMS97102.1"/>
    </source>
</evidence>
<dbReference type="SUPFAM" id="SSF54427">
    <property type="entry name" value="NTF2-like"/>
    <property type="match status" value="1"/>
</dbReference>
<evidence type="ECO:0000313" key="7">
    <source>
        <dbReference type="Proteomes" id="UP000035740"/>
    </source>
</evidence>
<keyword evidence="1 2" id="KW-0694">RNA-binding</keyword>
<name>A0A0J8BAW1_BETVV</name>
<keyword evidence="7" id="KW-1185">Reference proteome</keyword>
<protein>
    <recommendedName>
        <fullName evidence="8">NTF2 domain-containing protein</fullName>
    </recommendedName>
</protein>
<evidence type="ECO:0008006" key="8">
    <source>
        <dbReference type="Google" id="ProtNLM"/>
    </source>
</evidence>
<dbReference type="CDD" id="cd00780">
    <property type="entry name" value="NTF2"/>
    <property type="match status" value="1"/>
</dbReference>
<dbReference type="GO" id="GO:0005829">
    <property type="term" value="C:cytosol"/>
    <property type="evidence" value="ECO:0007669"/>
    <property type="project" value="TreeGrafter"/>
</dbReference>
<feature type="compositionally biased region" description="Polar residues" evidence="3">
    <location>
        <begin position="425"/>
        <end position="434"/>
    </location>
</feature>
<dbReference type="FunFam" id="3.10.450.50:FF:000003">
    <property type="entry name" value="Nuclear transport factor 2 family protein"/>
    <property type="match status" value="1"/>
</dbReference>
<feature type="compositionally biased region" description="Gly residues" evidence="3">
    <location>
        <begin position="436"/>
        <end position="449"/>
    </location>
</feature>
<dbReference type="SMART" id="SM00360">
    <property type="entry name" value="RRM"/>
    <property type="match status" value="1"/>
</dbReference>
<feature type="domain" description="NTF2" evidence="5">
    <location>
        <begin position="18"/>
        <end position="132"/>
    </location>
</feature>
<feature type="compositionally biased region" description="Low complexity" evidence="3">
    <location>
        <begin position="367"/>
        <end position="378"/>
    </location>
</feature>
<sequence length="461" mass="48900">MAAPADPAVVIIPSPEIVGNAFARQYYSILHTSPALVYRFYQDVSQLGRVGDGGAMGSTTSMDAIDQKIQSYGSLKADIKFVDAQESYNGGVIVLVTGSMINADDSRRAFTQTFFLAPQDKGFFVLNDIFRYVEDDCLPNEHQDGGIAPTTPSQGETVPAQETLVIEESNGEVYNPLENGEVLVEGDEEEEEPVAEVVDEAPNDSQVVVESNVKAVDEAPNESQAIKKSYASIVMKDSPVSAPSPNFPKSMPKVDQQQIPITAAPVQVAPSSGPDMLDDGNSHEAEGDGNSIFIKNLPGNVTFILVEEAFKRFGPIKSGGIQIRNNKGFCFGFVEFEVAGAARSAIEASPVAIAGREVVVEEKKSTSFRGSNRGRFPSGRGGGGFKGEGGRGRGSFAGGRGYGRGESNRNDFGNRGGGRGYQNRSDGFQRSDQTGNGAGRVNRGGGSGNGNSRPHRVPAQA</sequence>
<evidence type="ECO:0000259" key="4">
    <source>
        <dbReference type="PROSITE" id="PS50102"/>
    </source>
</evidence>
<dbReference type="PROSITE" id="PS50177">
    <property type="entry name" value="NTF2_DOMAIN"/>
    <property type="match status" value="1"/>
</dbReference>
<dbReference type="Pfam" id="PF02136">
    <property type="entry name" value="NTF2"/>
    <property type="match status" value="1"/>
</dbReference>
<dbReference type="PANTHER" id="PTHR10693">
    <property type="entry name" value="RAS GTPASE-ACTIVATING PROTEIN-BINDING PROTEIN"/>
    <property type="match status" value="1"/>
</dbReference>
<dbReference type="OMA" id="RPRGNAY"/>
<feature type="compositionally biased region" description="Gly residues" evidence="3">
    <location>
        <begin position="379"/>
        <end position="404"/>
    </location>
</feature>
<dbReference type="PANTHER" id="PTHR10693:SF20">
    <property type="entry name" value="AT27578P"/>
    <property type="match status" value="1"/>
</dbReference>
<dbReference type="AlphaFoldDB" id="A0A0J8BAW1"/>
<feature type="domain" description="RRM" evidence="4">
    <location>
        <begin position="290"/>
        <end position="365"/>
    </location>
</feature>
<dbReference type="GO" id="GO:1990904">
    <property type="term" value="C:ribonucleoprotein complex"/>
    <property type="evidence" value="ECO:0007669"/>
    <property type="project" value="TreeGrafter"/>
</dbReference>
<dbReference type="InterPro" id="IPR012677">
    <property type="entry name" value="Nucleotide-bd_a/b_plait_sf"/>
</dbReference>
<dbReference type="InterPro" id="IPR032710">
    <property type="entry name" value="NTF2-like_dom_sf"/>
</dbReference>
<proteinExistence type="predicted"/>
<dbReference type="EMBL" id="KQ090341">
    <property type="protein sequence ID" value="KMS97102.1"/>
    <property type="molecule type" value="Genomic_DNA"/>
</dbReference>